<protein>
    <submittedName>
        <fullName evidence="1">Uncharacterized protein</fullName>
    </submittedName>
</protein>
<dbReference type="Proteomes" id="UP000054776">
    <property type="component" value="Unassembled WGS sequence"/>
</dbReference>
<comment type="caution">
    <text evidence="1">The sequence shown here is derived from an EMBL/GenBank/DDBJ whole genome shotgun (WGS) entry which is preliminary data.</text>
</comment>
<dbReference type="EMBL" id="JYDH01003459">
    <property type="protein sequence ID" value="KRY05777.1"/>
    <property type="molecule type" value="Genomic_DNA"/>
</dbReference>
<dbReference type="InParanoid" id="A0A0V0Z011"/>
<proteinExistence type="predicted"/>
<feature type="non-terminal residue" evidence="1">
    <location>
        <position position="37"/>
    </location>
</feature>
<feature type="non-terminal residue" evidence="1">
    <location>
        <position position="1"/>
    </location>
</feature>
<dbReference type="AlphaFoldDB" id="A0A0V0Z011"/>
<sequence length="37" mass="4014">LKRRRSLAKEITLASPVTVSPTKLSTVYKSLGKLITG</sequence>
<evidence type="ECO:0000313" key="2">
    <source>
        <dbReference type="Proteomes" id="UP000054776"/>
    </source>
</evidence>
<accession>A0A0V0Z011</accession>
<organism evidence="1 2">
    <name type="scientific">Trichinella spiralis</name>
    <name type="common">Trichina worm</name>
    <dbReference type="NCBI Taxonomy" id="6334"/>
    <lineage>
        <taxon>Eukaryota</taxon>
        <taxon>Metazoa</taxon>
        <taxon>Ecdysozoa</taxon>
        <taxon>Nematoda</taxon>
        <taxon>Enoplea</taxon>
        <taxon>Dorylaimia</taxon>
        <taxon>Trichinellida</taxon>
        <taxon>Trichinellidae</taxon>
        <taxon>Trichinella</taxon>
    </lineage>
</organism>
<gene>
    <name evidence="1" type="ORF">T01_6612</name>
</gene>
<keyword evidence="2" id="KW-1185">Reference proteome</keyword>
<reference evidence="1 2" key="1">
    <citation type="submission" date="2015-01" db="EMBL/GenBank/DDBJ databases">
        <title>Evolution of Trichinella species and genotypes.</title>
        <authorList>
            <person name="Korhonen P.K."/>
            <person name="Edoardo P."/>
            <person name="Giuseppe L.R."/>
            <person name="Gasser R.B."/>
        </authorList>
    </citation>
    <scope>NUCLEOTIDE SEQUENCE [LARGE SCALE GENOMIC DNA]</scope>
    <source>
        <strain evidence="1">ISS3</strain>
    </source>
</reference>
<name>A0A0V0Z011_TRISP</name>
<evidence type="ECO:0000313" key="1">
    <source>
        <dbReference type="EMBL" id="KRY05777.1"/>
    </source>
</evidence>